<reference evidence="2" key="1">
    <citation type="submission" date="2019-10" db="EMBL/GenBank/DDBJ databases">
        <authorList>
            <consortium name="DOE Joint Genome Institute"/>
            <person name="Kuo A."/>
            <person name="Miyauchi S."/>
            <person name="Kiss E."/>
            <person name="Drula E."/>
            <person name="Kohler A."/>
            <person name="Sanchez-Garcia M."/>
            <person name="Andreopoulos B."/>
            <person name="Barry K.W."/>
            <person name="Bonito G."/>
            <person name="Buee M."/>
            <person name="Carver A."/>
            <person name="Chen C."/>
            <person name="Cichocki N."/>
            <person name="Clum A."/>
            <person name="Culley D."/>
            <person name="Crous P.W."/>
            <person name="Fauchery L."/>
            <person name="Girlanda M."/>
            <person name="Hayes R."/>
            <person name="Keri Z."/>
            <person name="LaButti K."/>
            <person name="Lipzen A."/>
            <person name="Lombard V."/>
            <person name="Magnuson J."/>
            <person name="Maillard F."/>
            <person name="Morin E."/>
            <person name="Murat C."/>
            <person name="Nolan M."/>
            <person name="Ohm R."/>
            <person name="Pangilinan J."/>
            <person name="Pereira M."/>
            <person name="Perotto S."/>
            <person name="Peter M."/>
            <person name="Riley R."/>
            <person name="Sitrit Y."/>
            <person name="Stielow B."/>
            <person name="Szollosi G."/>
            <person name="Zifcakova L."/>
            <person name="Stursova M."/>
            <person name="Spatafora J.W."/>
            <person name="Tedersoo L."/>
            <person name="Vaario L.-M."/>
            <person name="Yamada A."/>
            <person name="Yan M."/>
            <person name="Wang P."/>
            <person name="Xu J."/>
            <person name="Bruns T."/>
            <person name="Baldrian P."/>
            <person name="Vilgalys R."/>
            <person name="Henrissat B."/>
            <person name="Grigoriev I.V."/>
            <person name="Hibbett D."/>
            <person name="Nagy L.G."/>
            <person name="Martin F.M."/>
        </authorList>
    </citation>
    <scope>NUCLEOTIDE SEQUENCE</scope>
    <source>
        <strain evidence="2">Prilba</strain>
    </source>
</reference>
<evidence type="ECO:0000313" key="3">
    <source>
        <dbReference type="Proteomes" id="UP000759537"/>
    </source>
</evidence>
<accession>A0A9P5N1A2</accession>
<dbReference type="EMBL" id="WHVB01000004">
    <property type="protein sequence ID" value="KAF8483776.1"/>
    <property type="molecule type" value="Genomic_DNA"/>
</dbReference>
<gene>
    <name evidence="2" type="ORF">DFH94DRAFT_324662</name>
</gene>
<reference evidence="2" key="2">
    <citation type="journal article" date="2020" name="Nat. Commun.">
        <title>Large-scale genome sequencing of mycorrhizal fungi provides insights into the early evolution of symbiotic traits.</title>
        <authorList>
            <person name="Miyauchi S."/>
            <person name="Kiss E."/>
            <person name="Kuo A."/>
            <person name="Drula E."/>
            <person name="Kohler A."/>
            <person name="Sanchez-Garcia M."/>
            <person name="Morin E."/>
            <person name="Andreopoulos B."/>
            <person name="Barry K.W."/>
            <person name="Bonito G."/>
            <person name="Buee M."/>
            <person name="Carver A."/>
            <person name="Chen C."/>
            <person name="Cichocki N."/>
            <person name="Clum A."/>
            <person name="Culley D."/>
            <person name="Crous P.W."/>
            <person name="Fauchery L."/>
            <person name="Girlanda M."/>
            <person name="Hayes R.D."/>
            <person name="Keri Z."/>
            <person name="LaButti K."/>
            <person name="Lipzen A."/>
            <person name="Lombard V."/>
            <person name="Magnuson J."/>
            <person name="Maillard F."/>
            <person name="Murat C."/>
            <person name="Nolan M."/>
            <person name="Ohm R.A."/>
            <person name="Pangilinan J."/>
            <person name="Pereira M.F."/>
            <person name="Perotto S."/>
            <person name="Peter M."/>
            <person name="Pfister S."/>
            <person name="Riley R."/>
            <person name="Sitrit Y."/>
            <person name="Stielow J.B."/>
            <person name="Szollosi G."/>
            <person name="Zifcakova L."/>
            <person name="Stursova M."/>
            <person name="Spatafora J.W."/>
            <person name="Tedersoo L."/>
            <person name="Vaario L.M."/>
            <person name="Yamada A."/>
            <person name="Yan M."/>
            <person name="Wang P."/>
            <person name="Xu J."/>
            <person name="Bruns T."/>
            <person name="Baldrian P."/>
            <person name="Vilgalys R."/>
            <person name="Dunand C."/>
            <person name="Henrissat B."/>
            <person name="Grigoriev I.V."/>
            <person name="Hibbett D."/>
            <person name="Nagy L.G."/>
            <person name="Martin F.M."/>
        </authorList>
    </citation>
    <scope>NUCLEOTIDE SEQUENCE</scope>
    <source>
        <strain evidence="2">Prilba</strain>
    </source>
</reference>
<feature type="region of interest" description="Disordered" evidence="1">
    <location>
        <begin position="163"/>
        <end position="197"/>
    </location>
</feature>
<dbReference type="OrthoDB" id="3362336at2759"/>
<name>A0A9P5N1A2_9AGAM</name>
<dbReference type="Proteomes" id="UP000759537">
    <property type="component" value="Unassembled WGS sequence"/>
</dbReference>
<dbReference type="AlphaFoldDB" id="A0A9P5N1A2"/>
<comment type="caution">
    <text evidence="2">The sequence shown here is derived from an EMBL/GenBank/DDBJ whole genome shotgun (WGS) entry which is preliminary data.</text>
</comment>
<organism evidence="2 3">
    <name type="scientific">Russula ochroleuca</name>
    <dbReference type="NCBI Taxonomy" id="152965"/>
    <lineage>
        <taxon>Eukaryota</taxon>
        <taxon>Fungi</taxon>
        <taxon>Dikarya</taxon>
        <taxon>Basidiomycota</taxon>
        <taxon>Agaricomycotina</taxon>
        <taxon>Agaricomycetes</taxon>
        <taxon>Russulales</taxon>
        <taxon>Russulaceae</taxon>
        <taxon>Russula</taxon>
    </lineage>
</organism>
<protein>
    <submittedName>
        <fullName evidence="2">Uncharacterized protein</fullName>
    </submittedName>
</protein>
<feature type="compositionally biased region" description="Low complexity" evidence="1">
    <location>
        <begin position="360"/>
        <end position="383"/>
    </location>
</feature>
<feature type="region of interest" description="Disordered" evidence="1">
    <location>
        <begin position="22"/>
        <end position="50"/>
    </location>
</feature>
<feature type="region of interest" description="Disordered" evidence="1">
    <location>
        <begin position="326"/>
        <end position="451"/>
    </location>
</feature>
<proteinExistence type="predicted"/>
<feature type="compositionally biased region" description="Low complexity" evidence="1">
    <location>
        <begin position="413"/>
        <end position="424"/>
    </location>
</feature>
<feature type="compositionally biased region" description="Polar residues" evidence="1">
    <location>
        <begin position="24"/>
        <end position="43"/>
    </location>
</feature>
<feature type="compositionally biased region" description="Basic residues" evidence="1">
    <location>
        <begin position="425"/>
        <end position="445"/>
    </location>
</feature>
<keyword evidence="3" id="KW-1185">Reference proteome</keyword>
<evidence type="ECO:0000313" key="2">
    <source>
        <dbReference type="EMBL" id="KAF8483776.1"/>
    </source>
</evidence>
<evidence type="ECO:0000256" key="1">
    <source>
        <dbReference type="SAM" id="MobiDB-lite"/>
    </source>
</evidence>
<sequence length="475" mass="51081">MLALSRSTRAAHTLRLHARALSTVAPSASTTPNTDAEQLSGNNHAPDDQTAAAREAQAWFSTSGAECMHVSPWGTIHSSAEGLAIARAVQDKYGVTAKEVVFSRDINSVNLFQPYFWLVFDDPNVRKCLLEPEEMIAVTVPDFPERDGNIGVEEMIRALGLSTTDSMDPHHHAPSPPTKAEPSKSASDAPPPPPEGYKTLDVRVAWADFGPAEIRNRKRFALASLLNEGVLPRFATAWLAFDGFSPESARGPHTLNLSRAREKWSKLAPPASALSADNNDNVTAAAAVSSSSEGTAEVEEEAMAETMAETQENRTFSREWVPIMSSSPLAQRPRPASVVPPKNNSHSNDASAPDGPSLITPLTADATDTAADTPDATLTPAPAGIETTKTSQGPKLSRREYILHLARQNARTPSQNSPRSPCSSSRHRPRRKSLTKRRVSGKGRSGRFASDSGGSLVAITSFLAPSPFFSHPIYR</sequence>